<protein>
    <submittedName>
        <fullName evidence="2">Uncharacterized protein</fullName>
    </submittedName>
</protein>
<accession>A0A699KME8</accession>
<organism evidence="2">
    <name type="scientific">Tanacetum cinerariifolium</name>
    <name type="common">Dalmatian daisy</name>
    <name type="synonym">Chrysanthemum cinerariifolium</name>
    <dbReference type="NCBI Taxonomy" id="118510"/>
    <lineage>
        <taxon>Eukaryota</taxon>
        <taxon>Viridiplantae</taxon>
        <taxon>Streptophyta</taxon>
        <taxon>Embryophyta</taxon>
        <taxon>Tracheophyta</taxon>
        <taxon>Spermatophyta</taxon>
        <taxon>Magnoliopsida</taxon>
        <taxon>eudicotyledons</taxon>
        <taxon>Gunneridae</taxon>
        <taxon>Pentapetalae</taxon>
        <taxon>asterids</taxon>
        <taxon>campanulids</taxon>
        <taxon>Asterales</taxon>
        <taxon>Asteraceae</taxon>
        <taxon>Asteroideae</taxon>
        <taxon>Anthemideae</taxon>
        <taxon>Anthemidinae</taxon>
        <taxon>Tanacetum</taxon>
    </lineage>
</organism>
<feature type="compositionally biased region" description="Basic and acidic residues" evidence="1">
    <location>
        <begin position="103"/>
        <end position="119"/>
    </location>
</feature>
<dbReference type="EMBL" id="BKCJ010535545">
    <property type="protein sequence ID" value="GFB02307.1"/>
    <property type="molecule type" value="Genomic_DNA"/>
</dbReference>
<evidence type="ECO:0000313" key="2">
    <source>
        <dbReference type="EMBL" id="GFB02307.1"/>
    </source>
</evidence>
<feature type="compositionally biased region" description="Basic residues" evidence="1">
    <location>
        <begin position="120"/>
        <end position="133"/>
    </location>
</feature>
<gene>
    <name evidence="2" type="ORF">Tci_674278</name>
</gene>
<feature type="region of interest" description="Disordered" evidence="1">
    <location>
        <begin position="102"/>
        <end position="150"/>
    </location>
</feature>
<evidence type="ECO:0000256" key="1">
    <source>
        <dbReference type="SAM" id="MobiDB-lite"/>
    </source>
</evidence>
<feature type="region of interest" description="Disordered" evidence="1">
    <location>
        <begin position="191"/>
        <end position="267"/>
    </location>
</feature>
<feature type="compositionally biased region" description="Acidic residues" evidence="1">
    <location>
        <begin position="219"/>
        <end position="232"/>
    </location>
</feature>
<reference evidence="2" key="1">
    <citation type="journal article" date="2019" name="Sci. Rep.">
        <title>Draft genome of Tanacetum cinerariifolium, the natural source of mosquito coil.</title>
        <authorList>
            <person name="Yamashiro T."/>
            <person name="Shiraishi A."/>
            <person name="Satake H."/>
            <person name="Nakayama K."/>
        </authorList>
    </citation>
    <scope>NUCLEOTIDE SEQUENCE</scope>
</reference>
<comment type="caution">
    <text evidence="2">The sequence shown here is derived from an EMBL/GenBank/DDBJ whole genome shotgun (WGS) entry which is preliminary data.</text>
</comment>
<feature type="compositionally biased region" description="Polar residues" evidence="1">
    <location>
        <begin position="191"/>
        <end position="216"/>
    </location>
</feature>
<sequence>MDANLMREALEITPIDQAHQFMSPPSGDAIMDFVNELGYIEVIHFVSRMAGNNLYQPWRVILSMINQCLTSKTSGTHNIHQRSASPFHLAEEDLRLGNLKFVPKGEDDEHDRKVAAEKGGKKKPATAKQLKSKPAKEKLIKPSPTSKPRSLLMVEDKGKAMEIDEQVAQSLLALHTPKRRSTTDQFIFQRQTSATDEESTGPSAQPQDDTSTNIVQQGEDVDDQVNLEENTAELDQGQDGSDPGKTLESRPPPEQEFLDEDQAGPDPEKAVRLLLD</sequence>
<name>A0A699KME8_TANCI</name>
<dbReference type="AlphaFoldDB" id="A0A699KME8"/>
<proteinExistence type="predicted"/>